<protein>
    <submittedName>
        <fullName evidence="1">Uncharacterized protein</fullName>
    </submittedName>
</protein>
<reference evidence="1" key="1">
    <citation type="submission" date="2022-07" db="EMBL/GenBank/DDBJ databases">
        <title>Genome Sequence of Lecanicillium saksenae.</title>
        <authorList>
            <person name="Buettner E."/>
        </authorList>
    </citation>
    <scope>NUCLEOTIDE SEQUENCE</scope>
    <source>
        <strain evidence="1">VT-O1</strain>
    </source>
</reference>
<dbReference type="Proteomes" id="UP001148737">
    <property type="component" value="Unassembled WGS sequence"/>
</dbReference>
<proteinExistence type="predicted"/>
<comment type="caution">
    <text evidence="1">The sequence shown here is derived from an EMBL/GenBank/DDBJ whole genome shotgun (WGS) entry which is preliminary data.</text>
</comment>
<sequence length="380" mass="42539">MISATSGAVRVGARRAASMGEMLGVDEEALAYWLSRFPNLKRVTITPATHGFMYTPLYETPMIRALPMGFNQPMPRGWPFVKKTSMSETSPWVASADIEQSEVDAVKSCWRGLLMVLEQLAEEIEVREELVIPELVMDVHGLNAGLNPHMFGQMSPDYAHLETILAQPGFKRLELPIMVGGMAAERWACLTNGFFRGLLAKAKDLEHFRLSGDSGGNAGNRGPHRNQKHRPLSLIFPVGRWKQLRHFGLSRMPVHVDDLLSVSRSLPDGVRSVELSFLRFPDQDGGYRKLLEGMKSAFLWRERLAVDRPTVHIGLPVGEFLYCGGPNPFSSEPVRVEYGVGIMKDDYEPEYERPHAGPDEMVKLGFYPRAEVVKECDGTQ</sequence>
<accession>A0ACC1QKJ2</accession>
<evidence type="ECO:0000313" key="1">
    <source>
        <dbReference type="EMBL" id="KAJ3476742.1"/>
    </source>
</evidence>
<organism evidence="1 2">
    <name type="scientific">Lecanicillium saksenae</name>
    <dbReference type="NCBI Taxonomy" id="468837"/>
    <lineage>
        <taxon>Eukaryota</taxon>
        <taxon>Fungi</taxon>
        <taxon>Dikarya</taxon>
        <taxon>Ascomycota</taxon>
        <taxon>Pezizomycotina</taxon>
        <taxon>Sordariomycetes</taxon>
        <taxon>Hypocreomycetidae</taxon>
        <taxon>Hypocreales</taxon>
        <taxon>Cordycipitaceae</taxon>
        <taxon>Lecanicillium</taxon>
    </lineage>
</organism>
<name>A0ACC1QKJ2_9HYPO</name>
<gene>
    <name evidence="1" type="ORF">NLG97_g9027</name>
</gene>
<evidence type="ECO:0000313" key="2">
    <source>
        <dbReference type="Proteomes" id="UP001148737"/>
    </source>
</evidence>
<keyword evidence="2" id="KW-1185">Reference proteome</keyword>
<dbReference type="EMBL" id="JANAKD010001751">
    <property type="protein sequence ID" value="KAJ3476742.1"/>
    <property type="molecule type" value="Genomic_DNA"/>
</dbReference>